<dbReference type="PANTHER" id="PTHR23065">
    <property type="entry name" value="PROLINE-SERINE-THREONINE PHOSPHATASE INTERACTING PROTEIN 1"/>
    <property type="match status" value="1"/>
</dbReference>
<organism evidence="5 6">
    <name type="scientific">Glossina palpalis gambiensis</name>
    <dbReference type="NCBI Taxonomy" id="67801"/>
    <lineage>
        <taxon>Eukaryota</taxon>
        <taxon>Metazoa</taxon>
        <taxon>Ecdysozoa</taxon>
        <taxon>Arthropoda</taxon>
        <taxon>Hexapoda</taxon>
        <taxon>Insecta</taxon>
        <taxon>Pterygota</taxon>
        <taxon>Neoptera</taxon>
        <taxon>Endopterygota</taxon>
        <taxon>Diptera</taxon>
        <taxon>Brachycera</taxon>
        <taxon>Muscomorpha</taxon>
        <taxon>Hippoboscoidea</taxon>
        <taxon>Glossinidae</taxon>
        <taxon>Glossina</taxon>
    </lineage>
</organism>
<feature type="region of interest" description="Disordered" evidence="3">
    <location>
        <begin position="374"/>
        <end position="417"/>
    </location>
</feature>
<dbReference type="Proteomes" id="UP000092460">
    <property type="component" value="Unassembled WGS sequence"/>
</dbReference>
<keyword evidence="6" id="KW-1185">Reference proteome</keyword>
<feature type="domain" description="F-BAR" evidence="4">
    <location>
        <begin position="3"/>
        <end position="258"/>
    </location>
</feature>
<dbReference type="GO" id="GO:0005886">
    <property type="term" value="C:plasma membrane"/>
    <property type="evidence" value="ECO:0007669"/>
    <property type="project" value="TreeGrafter"/>
</dbReference>
<evidence type="ECO:0000256" key="2">
    <source>
        <dbReference type="SAM" id="Coils"/>
    </source>
</evidence>
<name>A0A1B0AKW1_9MUSC</name>
<dbReference type="GO" id="GO:0048268">
    <property type="term" value="P:clathrin coat assembly"/>
    <property type="evidence" value="ECO:0007669"/>
    <property type="project" value="TreeGrafter"/>
</dbReference>
<accession>A0A1B0AKW1</accession>
<dbReference type="STRING" id="67801.A0A1B0AKW1"/>
<dbReference type="PANTHER" id="PTHR23065:SF15">
    <property type="entry name" value="AT02057P"/>
    <property type="match status" value="1"/>
</dbReference>
<evidence type="ECO:0000256" key="3">
    <source>
        <dbReference type="SAM" id="MobiDB-lite"/>
    </source>
</evidence>
<proteinExistence type="predicted"/>
<feature type="compositionally biased region" description="Low complexity" evidence="3">
    <location>
        <begin position="314"/>
        <end position="330"/>
    </location>
</feature>
<dbReference type="SMART" id="SM00055">
    <property type="entry name" value="FCH"/>
    <property type="match status" value="1"/>
</dbReference>
<evidence type="ECO:0000256" key="1">
    <source>
        <dbReference type="PROSITE-ProRule" id="PRU01077"/>
    </source>
</evidence>
<dbReference type="InterPro" id="IPR031160">
    <property type="entry name" value="F_BAR_dom"/>
</dbReference>
<dbReference type="GO" id="GO:0030136">
    <property type="term" value="C:clathrin-coated vesicle"/>
    <property type="evidence" value="ECO:0007669"/>
    <property type="project" value="TreeGrafter"/>
</dbReference>
<dbReference type="EMBL" id="JXJN01028852">
    <property type="status" value="NOT_ANNOTATED_CDS"/>
    <property type="molecule type" value="Genomic_DNA"/>
</dbReference>
<feature type="compositionally biased region" description="Low complexity" evidence="3">
    <location>
        <begin position="377"/>
        <end position="415"/>
    </location>
</feature>
<dbReference type="VEuPathDB" id="VectorBase:GPPI000386"/>
<dbReference type="SUPFAM" id="SSF103657">
    <property type="entry name" value="BAR/IMD domain-like"/>
    <property type="match status" value="1"/>
</dbReference>
<dbReference type="Pfam" id="PF00611">
    <property type="entry name" value="FCH"/>
    <property type="match status" value="1"/>
</dbReference>
<feature type="coiled-coil region" evidence="2">
    <location>
        <begin position="135"/>
        <end position="182"/>
    </location>
</feature>
<reference evidence="5" key="2">
    <citation type="submission" date="2020-05" db="UniProtKB">
        <authorList>
            <consortium name="EnsemblMetazoa"/>
        </authorList>
    </citation>
    <scope>IDENTIFICATION</scope>
    <source>
        <strain evidence="5">IAEA</strain>
    </source>
</reference>
<protein>
    <recommendedName>
        <fullName evidence="4">F-BAR domain-containing protein</fullName>
    </recommendedName>
</protein>
<evidence type="ECO:0000259" key="4">
    <source>
        <dbReference type="PROSITE" id="PS51741"/>
    </source>
</evidence>
<reference evidence="6" key="1">
    <citation type="submission" date="2015-01" db="EMBL/GenBank/DDBJ databases">
        <authorList>
            <person name="Aksoy S."/>
            <person name="Warren W."/>
            <person name="Wilson R.K."/>
        </authorList>
    </citation>
    <scope>NUCLEOTIDE SEQUENCE [LARGE SCALE GENOMIC DNA]</scope>
    <source>
        <strain evidence="6">IAEA</strain>
    </source>
</reference>
<keyword evidence="1 2" id="KW-0175">Coiled coil</keyword>
<dbReference type="Gene3D" id="1.20.1270.60">
    <property type="entry name" value="Arfaptin homology (AH) domain/BAR domain"/>
    <property type="match status" value="1"/>
</dbReference>
<dbReference type="AlphaFoldDB" id="A0A1B0AKW1"/>
<dbReference type="EnsemblMetazoa" id="GPPI000386-RA">
    <property type="protein sequence ID" value="GPPI000386-PA"/>
    <property type="gene ID" value="GPPI000386"/>
</dbReference>
<dbReference type="GO" id="GO:0072583">
    <property type="term" value="P:clathrin-dependent endocytosis"/>
    <property type="evidence" value="ECO:0007669"/>
    <property type="project" value="TreeGrafter"/>
</dbReference>
<feature type="region of interest" description="Disordered" evidence="3">
    <location>
        <begin position="298"/>
        <end position="330"/>
    </location>
</feature>
<dbReference type="PROSITE" id="PS51741">
    <property type="entry name" value="F_BAR"/>
    <property type="match status" value="1"/>
</dbReference>
<dbReference type="InterPro" id="IPR027267">
    <property type="entry name" value="AH/BAR_dom_sf"/>
</dbReference>
<evidence type="ECO:0000313" key="5">
    <source>
        <dbReference type="EnsemblMetazoa" id="GPPI000386-PA"/>
    </source>
</evidence>
<dbReference type="GO" id="GO:0005905">
    <property type="term" value="C:clathrin-coated pit"/>
    <property type="evidence" value="ECO:0007669"/>
    <property type="project" value="TreeGrafter"/>
</dbReference>
<sequence length="446" mass="48394">MTVDFNDYFWGEKNNGFDVLYHNMKYGLVASKELSEFFREKSNIEEQNSKLMSKLAHKASTGTLNSTFAPVWTILRTSAEKLSTLHMQMVQKLTELVKDVAKYADELHKKHKSVKEEESQTLDCVKAIQSSTTEVQKARDLYSNKVLELEKLRKDSASQKDIEKLETKLRKLQEDYKVHSDFKRQFLDMTVDKLLEQFVLNKYTGLEKPEMPELEFIPLSINQQLSATSATRLNQPNTASISSATNSNSATSINRAGAISMDQRGLEASSLGSTASGSVGLVNNDDTIVASSAKITASAITSTSRPTSPELAPASAAGNAAATSSNSSTATATTVKSNFLNWFSSNIPSKSHQQQQHSVGLNATATTSASGNFGMASNGTNNNSISTSTTTTTTTSTSTTNTTTKTTTTGTTIKNPLNSELQSLQDNNNQGSFMLSALSLTLFSCP</sequence>
<dbReference type="InterPro" id="IPR001060">
    <property type="entry name" value="FCH_dom"/>
</dbReference>
<evidence type="ECO:0000313" key="6">
    <source>
        <dbReference type="Proteomes" id="UP000092460"/>
    </source>
</evidence>